<reference evidence="3 4" key="1">
    <citation type="submission" date="2018-07" db="EMBL/GenBank/DDBJ databases">
        <title>Freshwater and sediment microbial communities from various areas in North America, analyzing microbe dynamics in response to fracking.</title>
        <authorList>
            <person name="Lamendella R."/>
        </authorList>
    </citation>
    <scope>NUCLEOTIDE SEQUENCE [LARGE SCALE GENOMIC DNA]</scope>
    <source>
        <strain evidence="3 4">105B</strain>
    </source>
</reference>
<dbReference type="GO" id="GO:0003824">
    <property type="term" value="F:catalytic activity"/>
    <property type="evidence" value="ECO:0007669"/>
    <property type="project" value="InterPro"/>
</dbReference>
<protein>
    <submittedName>
        <fullName evidence="3">Phosphoadenosine phosphosulfate reductase family protein</fullName>
    </submittedName>
</protein>
<dbReference type="PANTHER" id="PTHR43196:SF2">
    <property type="entry name" value="PHOSPHOADENOSINE PHOSPHOSULFATE REDUCTASE"/>
    <property type="match status" value="1"/>
</dbReference>
<sequence>MLNNQIALFDVTDFEDEVIEKPDLDSYDYVIVAMSGGKDSLAAVLDLIEAGVPRSKIEMWHHSVDGRGDDANPLFDWPVTESYCEKLAEALGIPIYFSWKQGGLEGEMLREDAYTRPTSFETPDGTFQSGGDSGKKATRRKFPQLAASLSTRWCSAYLKVDPASKAITGQTRFAHKRTLFVTGERAEESSARSKYKTFEPHRTDRRHGRSKRHVDHYRPVHSWEEQQVWDIIERHRINPHPAYKLGWGRLSCMTCIFGSASQWASVKAIDPDRFERIASYEDEFGVTIHRTQSVRERVASAQPYDTLDPELVKVAMSTEYKEPIFVDDWKLPAGAFGESSGPT</sequence>
<evidence type="ECO:0000313" key="3">
    <source>
        <dbReference type="EMBL" id="RCW64000.1"/>
    </source>
</evidence>
<proteinExistence type="predicted"/>
<dbReference type="RefSeq" id="WP_114435120.1">
    <property type="nucleotide sequence ID" value="NZ_QPJI01000016.1"/>
</dbReference>
<evidence type="ECO:0000259" key="2">
    <source>
        <dbReference type="Pfam" id="PF01507"/>
    </source>
</evidence>
<dbReference type="PANTHER" id="PTHR43196">
    <property type="entry name" value="SULFATE ADENYLYLTRANSFERASE SUBUNIT 2"/>
    <property type="match status" value="1"/>
</dbReference>
<dbReference type="Pfam" id="PF01507">
    <property type="entry name" value="PAPS_reduct"/>
    <property type="match status" value="1"/>
</dbReference>
<dbReference type="InterPro" id="IPR014729">
    <property type="entry name" value="Rossmann-like_a/b/a_fold"/>
</dbReference>
<feature type="region of interest" description="Disordered" evidence="1">
    <location>
        <begin position="191"/>
        <end position="213"/>
    </location>
</feature>
<name>A0A368X7M7_MARNT</name>
<dbReference type="EMBL" id="QPJI01000016">
    <property type="protein sequence ID" value="RCW64000.1"/>
    <property type="molecule type" value="Genomic_DNA"/>
</dbReference>
<feature type="domain" description="Phosphoadenosine phosphosulphate reductase" evidence="2">
    <location>
        <begin position="152"/>
        <end position="255"/>
    </location>
</feature>
<dbReference type="AlphaFoldDB" id="A0A368X7M7"/>
<dbReference type="InterPro" id="IPR002500">
    <property type="entry name" value="PAPS_reduct_dom"/>
</dbReference>
<comment type="caution">
    <text evidence="3">The sequence shown here is derived from an EMBL/GenBank/DDBJ whole genome shotgun (WGS) entry which is preliminary data.</text>
</comment>
<feature type="region of interest" description="Disordered" evidence="1">
    <location>
        <begin position="117"/>
        <end position="138"/>
    </location>
</feature>
<feature type="compositionally biased region" description="Basic residues" evidence="1">
    <location>
        <begin position="203"/>
        <end position="213"/>
    </location>
</feature>
<dbReference type="SUPFAM" id="SSF52402">
    <property type="entry name" value="Adenine nucleotide alpha hydrolases-like"/>
    <property type="match status" value="1"/>
</dbReference>
<accession>A0A368X7M7</accession>
<gene>
    <name evidence="3" type="ORF">DET61_11641</name>
</gene>
<dbReference type="Proteomes" id="UP000253647">
    <property type="component" value="Unassembled WGS sequence"/>
</dbReference>
<evidence type="ECO:0000256" key="1">
    <source>
        <dbReference type="SAM" id="MobiDB-lite"/>
    </source>
</evidence>
<evidence type="ECO:0000313" key="4">
    <source>
        <dbReference type="Proteomes" id="UP000253647"/>
    </source>
</evidence>
<organism evidence="3 4">
    <name type="scientific">Marinobacter nauticus</name>
    <name type="common">Marinobacter hydrocarbonoclasticus</name>
    <name type="synonym">Marinobacter aquaeolei</name>
    <dbReference type="NCBI Taxonomy" id="2743"/>
    <lineage>
        <taxon>Bacteria</taxon>
        <taxon>Pseudomonadati</taxon>
        <taxon>Pseudomonadota</taxon>
        <taxon>Gammaproteobacteria</taxon>
        <taxon>Pseudomonadales</taxon>
        <taxon>Marinobacteraceae</taxon>
        <taxon>Marinobacter</taxon>
    </lineage>
</organism>
<feature type="compositionally biased region" description="Polar residues" evidence="1">
    <location>
        <begin position="117"/>
        <end position="130"/>
    </location>
</feature>
<dbReference type="InterPro" id="IPR050128">
    <property type="entry name" value="Sulfate_adenylyltrnsfr_sub2"/>
</dbReference>
<dbReference type="Gene3D" id="3.40.50.620">
    <property type="entry name" value="HUPs"/>
    <property type="match status" value="1"/>
</dbReference>
<feature type="compositionally biased region" description="Basic and acidic residues" evidence="1">
    <location>
        <begin position="191"/>
        <end position="202"/>
    </location>
</feature>